<dbReference type="SUPFAM" id="SSF53474">
    <property type="entry name" value="alpha/beta-Hydrolases"/>
    <property type="match status" value="1"/>
</dbReference>
<keyword evidence="1" id="KW-0378">Hydrolase</keyword>
<dbReference type="Pfam" id="PF06821">
    <property type="entry name" value="Ser_hydrolase"/>
    <property type="match status" value="1"/>
</dbReference>
<dbReference type="InterPro" id="IPR010662">
    <property type="entry name" value="RBBP9/YdeN"/>
</dbReference>
<accession>A0A955E009</accession>
<dbReference type="Gene3D" id="3.40.50.1820">
    <property type="entry name" value="alpha/beta hydrolase"/>
    <property type="match status" value="1"/>
</dbReference>
<organism evidence="1 2">
    <name type="scientific">candidate division WWE3 bacterium</name>
    <dbReference type="NCBI Taxonomy" id="2053526"/>
    <lineage>
        <taxon>Bacteria</taxon>
        <taxon>Katanobacteria</taxon>
    </lineage>
</organism>
<proteinExistence type="predicted"/>
<dbReference type="Proteomes" id="UP000714817">
    <property type="component" value="Unassembled WGS sequence"/>
</dbReference>
<reference evidence="1" key="1">
    <citation type="submission" date="2020-04" db="EMBL/GenBank/DDBJ databases">
        <authorList>
            <person name="Zhang T."/>
        </authorList>
    </citation>
    <scope>NUCLEOTIDE SEQUENCE</scope>
    <source>
        <strain evidence="1">HKST-UBA80</strain>
    </source>
</reference>
<reference evidence="1" key="2">
    <citation type="journal article" date="2021" name="Microbiome">
        <title>Successional dynamics and alternative stable states in a saline activated sludge microbial community over 9 years.</title>
        <authorList>
            <person name="Wang Y."/>
            <person name="Ye J."/>
            <person name="Ju F."/>
            <person name="Liu L."/>
            <person name="Boyd J.A."/>
            <person name="Deng Y."/>
            <person name="Parks D.H."/>
            <person name="Jiang X."/>
            <person name="Yin X."/>
            <person name="Woodcroft B.J."/>
            <person name="Tyson G.W."/>
            <person name="Hugenholtz P."/>
            <person name="Polz M.F."/>
            <person name="Zhang T."/>
        </authorList>
    </citation>
    <scope>NUCLEOTIDE SEQUENCE</scope>
    <source>
        <strain evidence="1">HKST-UBA80</strain>
    </source>
</reference>
<sequence>MKNALILHGTDFGKEQKQRFNNWFPWLKTELERKGYEVFLPELPGAWHPDLERYWDFLKDFEFNEETVIIGHSSGGAMVFGILQKLPKETKISKAISVAGFYKDEGWDCEGLFSEDYDWEKIKKQASKIVLFWSSDDPYISKEQTDYLSEKIGVHPTIIEGQKHFSIGTAGEKYRKFPELLELLV</sequence>
<protein>
    <submittedName>
        <fullName evidence="1">Alpha/beta hydrolase</fullName>
    </submittedName>
</protein>
<dbReference type="GO" id="GO:0016787">
    <property type="term" value="F:hydrolase activity"/>
    <property type="evidence" value="ECO:0007669"/>
    <property type="project" value="UniProtKB-KW"/>
</dbReference>
<evidence type="ECO:0000313" key="1">
    <source>
        <dbReference type="EMBL" id="MCA9302099.1"/>
    </source>
</evidence>
<dbReference type="EMBL" id="JAGQNY010000006">
    <property type="protein sequence ID" value="MCA9302099.1"/>
    <property type="molecule type" value="Genomic_DNA"/>
</dbReference>
<dbReference type="PANTHER" id="PTHR15394">
    <property type="entry name" value="SERINE HYDROLASE RBBP9"/>
    <property type="match status" value="1"/>
</dbReference>
<dbReference type="AlphaFoldDB" id="A0A955E009"/>
<name>A0A955E009_UNCKA</name>
<comment type="caution">
    <text evidence="1">The sequence shown here is derived from an EMBL/GenBank/DDBJ whole genome shotgun (WGS) entry which is preliminary data.</text>
</comment>
<evidence type="ECO:0000313" key="2">
    <source>
        <dbReference type="Proteomes" id="UP000714817"/>
    </source>
</evidence>
<dbReference type="PANTHER" id="PTHR15394:SF3">
    <property type="entry name" value="SERINE HYDROLASE RBBP9"/>
    <property type="match status" value="1"/>
</dbReference>
<gene>
    <name evidence="1" type="ORF">KDA10_01875</name>
</gene>
<dbReference type="InterPro" id="IPR029058">
    <property type="entry name" value="AB_hydrolase_fold"/>
</dbReference>